<dbReference type="PANTHER" id="PTHR40072">
    <property type="entry name" value="MOLYBDOPTERIN-GUANINE DINUCLEOTIDE BIOSYNTHESIS ADAPTER PROTEIN-RELATED"/>
    <property type="match status" value="1"/>
</dbReference>
<comment type="caution">
    <text evidence="2">The sequence shown here is derived from an EMBL/GenBank/DDBJ whole genome shotgun (WGS) entry which is preliminary data.</text>
</comment>
<protein>
    <submittedName>
        <fullName evidence="2">Molybdopterin-guanine dinucleotide biosynthesis protein B</fullName>
    </submittedName>
</protein>
<evidence type="ECO:0000313" key="2">
    <source>
        <dbReference type="EMBL" id="MUN28218.1"/>
    </source>
</evidence>
<dbReference type="EMBL" id="WGGD01000005">
    <property type="protein sequence ID" value="MUN28218.1"/>
    <property type="molecule type" value="Genomic_DNA"/>
</dbReference>
<dbReference type="SUPFAM" id="SSF52540">
    <property type="entry name" value="P-loop containing nucleoside triphosphate hydrolases"/>
    <property type="match status" value="1"/>
</dbReference>
<evidence type="ECO:0000259" key="1">
    <source>
        <dbReference type="Pfam" id="PF03205"/>
    </source>
</evidence>
<proteinExistence type="predicted"/>
<dbReference type="GO" id="GO:0005525">
    <property type="term" value="F:GTP binding"/>
    <property type="evidence" value="ECO:0007669"/>
    <property type="project" value="InterPro"/>
</dbReference>
<name>A0A6A9QKG4_SULME</name>
<evidence type="ECO:0000313" key="3">
    <source>
        <dbReference type="Proteomes" id="UP000470772"/>
    </source>
</evidence>
<dbReference type="InterPro" id="IPR004435">
    <property type="entry name" value="MobB_dom"/>
</dbReference>
<dbReference type="NCBIfam" id="TIGR00176">
    <property type="entry name" value="mobB"/>
    <property type="match status" value="1"/>
</dbReference>
<dbReference type="PANTHER" id="PTHR40072:SF1">
    <property type="entry name" value="MOLYBDOPTERIN-GUANINE DINUCLEOTIDE BIOSYNTHESIS ADAPTER PROTEIN"/>
    <property type="match status" value="1"/>
</dbReference>
<sequence length="167" mass="19035">MNCVFQVSGLKDSGKTSVIERVIREAKLKGMTVTVIKKSHHIVDPEGKDTWRFRNAGADLVLFTGSDEVTSLLLEKSPFDLVDYLPSHIIIIEGYNQETVGEKFVVGSPDQVEEISKQIIQKLDQCHDTHYLNIMGNEKDVTTDLKLWLIYNLMRKMNIDEVRLGDR</sequence>
<dbReference type="InterPro" id="IPR027417">
    <property type="entry name" value="P-loop_NTPase"/>
</dbReference>
<dbReference type="AlphaFoldDB" id="A0A6A9QKG4"/>
<dbReference type="Gene3D" id="3.40.50.300">
    <property type="entry name" value="P-loop containing nucleotide triphosphate hydrolases"/>
    <property type="match status" value="1"/>
</dbReference>
<dbReference type="Pfam" id="PF03205">
    <property type="entry name" value="MobB"/>
    <property type="match status" value="1"/>
</dbReference>
<organism evidence="2 3">
    <name type="scientific">Sulfuracidifex metallicus DSM 6482 = JCM 9184</name>
    <dbReference type="NCBI Taxonomy" id="523847"/>
    <lineage>
        <taxon>Archaea</taxon>
        <taxon>Thermoproteota</taxon>
        <taxon>Thermoprotei</taxon>
        <taxon>Sulfolobales</taxon>
        <taxon>Sulfolobaceae</taxon>
        <taxon>Sulfuracidifex</taxon>
    </lineage>
</organism>
<dbReference type="OrthoDB" id="9014at2157"/>
<keyword evidence="3" id="KW-1185">Reference proteome</keyword>
<dbReference type="GO" id="GO:0006777">
    <property type="term" value="P:Mo-molybdopterin cofactor biosynthetic process"/>
    <property type="evidence" value="ECO:0007669"/>
    <property type="project" value="InterPro"/>
</dbReference>
<gene>
    <name evidence="2" type="primary">mobB</name>
    <name evidence="2" type="ORF">GC250_01750</name>
</gene>
<dbReference type="Proteomes" id="UP000470772">
    <property type="component" value="Unassembled WGS sequence"/>
</dbReference>
<dbReference type="RefSeq" id="WP_083476935.1">
    <property type="nucleotide sequence ID" value="NZ_BBBY01000006.1"/>
</dbReference>
<feature type="domain" description="Molybdopterin-guanine dinucleotide biosynthesis protein B (MobB)" evidence="1">
    <location>
        <begin position="4"/>
        <end position="100"/>
    </location>
</feature>
<accession>A0A6A9QKG4</accession>
<dbReference type="InterPro" id="IPR052539">
    <property type="entry name" value="MGD_biosynthesis_adapter"/>
</dbReference>
<reference evidence="2 3" key="1">
    <citation type="submission" date="2019-10" db="EMBL/GenBank/DDBJ databases">
        <title>Sequencing and Assembly of Multiple Reported Metal-Biooxidizing Members of the Extremely Thermoacidophilic Archaeal Family Sulfolobaceae.</title>
        <authorList>
            <person name="Counts J.A."/>
            <person name="Kelly R.M."/>
        </authorList>
    </citation>
    <scope>NUCLEOTIDE SEQUENCE [LARGE SCALE GENOMIC DNA]</scope>
    <source>
        <strain evidence="2 3">DSM 6482</strain>
    </source>
</reference>